<feature type="domain" description="HTH cro/C1-type" evidence="2">
    <location>
        <begin position="34"/>
        <end position="78"/>
    </location>
</feature>
<accession>A0A9D2PUV6</accession>
<sequence length="421" mass="49080">MKNIYLELPSQEEYANRFCNSLNKLIDGKSNFEMKEISRQLHMGYQRLSELRNNHKTLPPVKTIDKILNYFGCSFDAMISKDSAKNGPTYLEVFASYKFLLDSGVVKHGYYTPSSWGYPIQEDERYGCLFEDDSLCKLLTKYNVLSSLLKEDPDLLRIWAGRSLDRMPNEFSSRRENEDLKWTIGSRITEISTLKNVSVKELMQGLDCSQAAISQYKTGVRAPSAYTLIALACILGTSVDYLLGHSPSFYNAINRQQMVQILFHLLNQGTICCEKVYRNGTLVETILIEDPILETFCKKYGRYRMNVRSLEIDDERKGALIHEWILKNCANYSLPILAKEDFLNFKDLYQYEYHRKEKESCFFWDQSRDLPEIFDRMLNCCKELTYNHRQALNHIKEIQKNRESQSPDEESESDVFSEIFS</sequence>
<dbReference type="SMART" id="SM00530">
    <property type="entry name" value="HTH_XRE"/>
    <property type="match status" value="2"/>
</dbReference>
<dbReference type="Gene3D" id="1.10.260.40">
    <property type="entry name" value="lambda repressor-like DNA-binding domains"/>
    <property type="match status" value="1"/>
</dbReference>
<dbReference type="GO" id="GO:0003677">
    <property type="term" value="F:DNA binding"/>
    <property type="evidence" value="ECO:0007669"/>
    <property type="project" value="InterPro"/>
</dbReference>
<proteinExistence type="predicted"/>
<evidence type="ECO:0000256" key="1">
    <source>
        <dbReference type="SAM" id="MobiDB-lite"/>
    </source>
</evidence>
<feature type="compositionally biased region" description="Acidic residues" evidence="1">
    <location>
        <begin position="406"/>
        <end position="415"/>
    </location>
</feature>
<dbReference type="InterPro" id="IPR001387">
    <property type="entry name" value="Cro/C1-type_HTH"/>
</dbReference>
<comment type="caution">
    <text evidence="3">The sequence shown here is derived from an EMBL/GenBank/DDBJ whole genome shotgun (WGS) entry which is preliminary data.</text>
</comment>
<protein>
    <submittedName>
        <fullName evidence="3">Helix-turn-helix domain-containing protein</fullName>
    </submittedName>
</protein>
<evidence type="ECO:0000313" key="4">
    <source>
        <dbReference type="Proteomes" id="UP000823863"/>
    </source>
</evidence>
<reference evidence="3" key="2">
    <citation type="submission" date="2021-04" db="EMBL/GenBank/DDBJ databases">
        <authorList>
            <person name="Gilroy R."/>
        </authorList>
    </citation>
    <scope>NUCLEOTIDE SEQUENCE</scope>
    <source>
        <strain evidence="3">CHK198-12963</strain>
    </source>
</reference>
<feature type="domain" description="HTH cro/C1-type" evidence="2">
    <location>
        <begin position="209"/>
        <end position="242"/>
    </location>
</feature>
<dbReference type="PROSITE" id="PS50943">
    <property type="entry name" value="HTH_CROC1"/>
    <property type="match status" value="2"/>
</dbReference>
<dbReference type="Proteomes" id="UP000823863">
    <property type="component" value="Unassembled WGS sequence"/>
</dbReference>
<reference evidence="3" key="1">
    <citation type="journal article" date="2021" name="PeerJ">
        <title>Extensive microbial diversity within the chicken gut microbiome revealed by metagenomics and culture.</title>
        <authorList>
            <person name="Gilroy R."/>
            <person name="Ravi A."/>
            <person name="Getino M."/>
            <person name="Pursley I."/>
            <person name="Horton D.L."/>
            <person name="Alikhan N.F."/>
            <person name="Baker D."/>
            <person name="Gharbi K."/>
            <person name="Hall N."/>
            <person name="Watson M."/>
            <person name="Adriaenssens E.M."/>
            <person name="Foster-Nyarko E."/>
            <person name="Jarju S."/>
            <person name="Secka A."/>
            <person name="Antonio M."/>
            <person name="Oren A."/>
            <person name="Chaudhuri R.R."/>
            <person name="La Ragione R."/>
            <person name="Hildebrand F."/>
            <person name="Pallen M.J."/>
        </authorList>
    </citation>
    <scope>NUCLEOTIDE SEQUENCE</scope>
    <source>
        <strain evidence="3">CHK198-12963</strain>
    </source>
</reference>
<feature type="region of interest" description="Disordered" evidence="1">
    <location>
        <begin position="400"/>
        <end position="421"/>
    </location>
</feature>
<evidence type="ECO:0000259" key="2">
    <source>
        <dbReference type="PROSITE" id="PS50943"/>
    </source>
</evidence>
<evidence type="ECO:0000313" key="3">
    <source>
        <dbReference type="EMBL" id="HJC67141.1"/>
    </source>
</evidence>
<dbReference type="AlphaFoldDB" id="A0A9D2PUV6"/>
<gene>
    <name evidence="3" type="ORF">H9931_10570</name>
</gene>
<dbReference type="InterPro" id="IPR010982">
    <property type="entry name" value="Lambda_DNA-bd_dom_sf"/>
</dbReference>
<dbReference type="CDD" id="cd00093">
    <property type="entry name" value="HTH_XRE"/>
    <property type="match status" value="1"/>
</dbReference>
<name>A0A9D2PUV6_9FIRM</name>
<organism evidence="3 4">
    <name type="scientific">Candidatus Enterocloster excrementigallinarum</name>
    <dbReference type="NCBI Taxonomy" id="2838558"/>
    <lineage>
        <taxon>Bacteria</taxon>
        <taxon>Bacillati</taxon>
        <taxon>Bacillota</taxon>
        <taxon>Clostridia</taxon>
        <taxon>Lachnospirales</taxon>
        <taxon>Lachnospiraceae</taxon>
        <taxon>Enterocloster</taxon>
    </lineage>
</organism>
<dbReference type="EMBL" id="DWWB01000055">
    <property type="protein sequence ID" value="HJC67141.1"/>
    <property type="molecule type" value="Genomic_DNA"/>
</dbReference>
<dbReference type="Pfam" id="PF01381">
    <property type="entry name" value="HTH_3"/>
    <property type="match status" value="1"/>
</dbReference>
<dbReference type="SUPFAM" id="SSF47413">
    <property type="entry name" value="lambda repressor-like DNA-binding domains"/>
    <property type="match status" value="1"/>
</dbReference>